<feature type="region of interest" description="Disordered" evidence="1">
    <location>
        <begin position="1"/>
        <end position="92"/>
    </location>
</feature>
<gene>
    <name evidence="3" type="ORF">ACH49Z_12425</name>
</gene>
<dbReference type="EMBL" id="JBIRYL010000001">
    <property type="protein sequence ID" value="MFI2230647.1"/>
    <property type="molecule type" value="Genomic_DNA"/>
</dbReference>
<dbReference type="Pfam" id="PF26527">
    <property type="entry name" value="DUF8176"/>
    <property type="match status" value="1"/>
</dbReference>
<sequence>MNRPPSGPADEEPYRRDHTDPPRARDSRAAPDPGHADPDPLAHPPGRWDRYPAPGHPDPGARHTDLYHPQYGDPAGSPVPADSMPTEPIPVLRLPGWDSGNAHYEGSWSDWVARASADAAETEGDATEDSGVVPHPATGAGTSAGADSAADLTGAAETEPVESAADTSPASARERLRRRLTPPDHTAPAPVRAAAPGSGRGRALPVLLGVAGVAALGAAAYVQFAVVGGDEPRSPAAAAPSATVPAAPGTDPHCVAERVGNTVQGNEPGGTDSGPSAIFGFQHAYYVARSGEQARALVAGDAAVPPAADIQRGIDTIPEGTTYCVRIAPGAFVGQYTVTVTEYRPGSAPLGYNPQLVTTMRIGDRTLITGIGPMP</sequence>
<accession>A0ABW7VVQ0</accession>
<comment type="caution">
    <text evidence="3">The sequence shown here is derived from an EMBL/GenBank/DDBJ whole genome shotgun (WGS) entry which is preliminary data.</text>
</comment>
<feature type="compositionally biased region" description="Low complexity" evidence="1">
    <location>
        <begin position="137"/>
        <end position="156"/>
    </location>
</feature>
<protein>
    <recommendedName>
        <fullName evidence="2">DUF8176 domain-containing protein</fullName>
    </recommendedName>
</protein>
<evidence type="ECO:0000256" key="1">
    <source>
        <dbReference type="SAM" id="MobiDB-lite"/>
    </source>
</evidence>
<feature type="region of interest" description="Disordered" evidence="1">
    <location>
        <begin position="231"/>
        <end position="253"/>
    </location>
</feature>
<feature type="compositionally biased region" description="Basic and acidic residues" evidence="1">
    <location>
        <begin position="12"/>
        <end position="50"/>
    </location>
</feature>
<evidence type="ECO:0000313" key="3">
    <source>
        <dbReference type="EMBL" id="MFI2230647.1"/>
    </source>
</evidence>
<organism evidence="3 4">
    <name type="scientific">Nocardia testacea</name>
    <dbReference type="NCBI Taxonomy" id="248551"/>
    <lineage>
        <taxon>Bacteria</taxon>
        <taxon>Bacillati</taxon>
        <taxon>Actinomycetota</taxon>
        <taxon>Actinomycetes</taxon>
        <taxon>Mycobacteriales</taxon>
        <taxon>Nocardiaceae</taxon>
        <taxon>Nocardia</taxon>
    </lineage>
</organism>
<dbReference type="Proteomes" id="UP001611494">
    <property type="component" value="Unassembled WGS sequence"/>
</dbReference>
<keyword evidence="4" id="KW-1185">Reference proteome</keyword>
<feature type="compositionally biased region" description="Low complexity" evidence="1">
    <location>
        <begin position="187"/>
        <end position="198"/>
    </location>
</feature>
<feature type="region of interest" description="Disordered" evidence="1">
    <location>
        <begin position="116"/>
        <end position="198"/>
    </location>
</feature>
<reference evidence="3 4" key="1">
    <citation type="submission" date="2024-10" db="EMBL/GenBank/DDBJ databases">
        <title>The Natural Products Discovery Center: Release of the First 8490 Sequenced Strains for Exploring Actinobacteria Biosynthetic Diversity.</title>
        <authorList>
            <person name="Kalkreuter E."/>
            <person name="Kautsar S.A."/>
            <person name="Yang D."/>
            <person name="Bader C.D."/>
            <person name="Teijaro C.N."/>
            <person name="Fluegel L."/>
            <person name="Davis C.M."/>
            <person name="Simpson J.R."/>
            <person name="Lauterbach L."/>
            <person name="Steele A.D."/>
            <person name="Gui C."/>
            <person name="Meng S."/>
            <person name="Li G."/>
            <person name="Viehrig K."/>
            <person name="Ye F."/>
            <person name="Su P."/>
            <person name="Kiefer A.F."/>
            <person name="Nichols A."/>
            <person name="Cepeda A.J."/>
            <person name="Yan W."/>
            <person name="Fan B."/>
            <person name="Jiang Y."/>
            <person name="Adhikari A."/>
            <person name="Zheng C.-J."/>
            <person name="Schuster L."/>
            <person name="Cowan T.M."/>
            <person name="Smanski M.J."/>
            <person name="Chevrette M.G."/>
            <person name="De Carvalho L.P.S."/>
            <person name="Shen B."/>
        </authorList>
    </citation>
    <scope>NUCLEOTIDE SEQUENCE [LARGE SCALE GENOMIC DNA]</scope>
    <source>
        <strain evidence="3 4">NPDC019377</strain>
    </source>
</reference>
<dbReference type="RefSeq" id="WP_397061978.1">
    <property type="nucleotide sequence ID" value="NZ_JBIRYL010000001.1"/>
</dbReference>
<evidence type="ECO:0000259" key="2">
    <source>
        <dbReference type="Pfam" id="PF26527"/>
    </source>
</evidence>
<name>A0ABW7VVQ0_9NOCA</name>
<feature type="compositionally biased region" description="Low complexity" evidence="1">
    <location>
        <begin position="234"/>
        <end position="248"/>
    </location>
</feature>
<evidence type="ECO:0000313" key="4">
    <source>
        <dbReference type="Proteomes" id="UP001611494"/>
    </source>
</evidence>
<dbReference type="InterPro" id="IPR058489">
    <property type="entry name" value="DUF8176"/>
</dbReference>
<proteinExistence type="predicted"/>
<feature type="domain" description="DUF8176" evidence="2">
    <location>
        <begin position="252"/>
        <end position="371"/>
    </location>
</feature>